<dbReference type="PROSITE" id="PS51186">
    <property type="entry name" value="GNAT"/>
    <property type="match status" value="1"/>
</dbReference>
<feature type="domain" description="N-acetyltransferase" evidence="1">
    <location>
        <begin position="1"/>
        <end position="142"/>
    </location>
</feature>
<dbReference type="PANTHER" id="PTHR43792">
    <property type="entry name" value="GNAT FAMILY, PUTATIVE (AFU_ORTHOLOGUE AFUA_3G00765)-RELATED-RELATED"/>
    <property type="match status" value="1"/>
</dbReference>
<gene>
    <name evidence="2" type="ORF">ML536_02645</name>
</gene>
<dbReference type="RefSeq" id="WP_281734865.1">
    <property type="nucleotide sequence ID" value="NZ_JAKETQ010000001.1"/>
</dbReference>
<dbReference type="GO" id="GO:0016747">
    <property type="term" value="F:acyltransferase activity, transferring groups other than amino-acyl groups"/>
    <property type="evidence" value="ECO:0007669"/>
    <property type="project" value="InterPro"/>
</dbReference>
<accession>A0AA41QKA5</accession>
<evidence type="ECO:0000313" key="3">
    <source>
        <dbReference type="Proteomes" id="UP001156140"/>
    </source>
</evidence>
<dbReference type="Proteomes" id="UP001156140">
    <property type="component" value="Unassembled WGS sequence"/>
</dbReference>
<dbReference type="InterPro" id="IPR016181">
    <property type="entry name" value="Acyl_CoA_acyltransferase"/>
</dbReference>
<keyword evidence="3" id="KW-1185">Reference proteome</keyword>
<organism evidence="2 3">
    <name type="scientific">Paradevosia shaoguanensis</name>
    <dbReference type="NCBI Taxonomy" id="1335043"/>
    <lineage>
        <taxon>Bacteria</taxon>
        <taxon>Pseudomonadati</taxon>
        <taxon>Pseudomonadota</taxon>
        <taxon>Alphaproteobacteria</taxon>
        <taxon>Hyphomicrobiales</taxon>
        <taxon>Devosiaceae</taxon>
        <taxon>Paradevosia</taxon>
    </lineage>
</organism>
<dbReference type="Gene3D" id="3.40.630.30">
    <property type="match status" value="1"/>
</dbReference>
<protein>
    <submittedName>
        <fullName evidence="2">GNAT family N-acetyltransferase</fullName>
    </submittedName>
</protein>
<proteinExistence type="predicted"/>
<dbReference type="EMBL" id="JALAZD010000001">
    <property type="protein sequence ID" value="MCI0125718.1"/>
    <property type="molecule type" value="Genomic_DNA"/>
</dbReference>
<evidence type="ECO:0000313" key="2">
    <source>
        <dbReference type="EMBL" id="MCI0125718.1"/>
    </source>
</evidence>
<evidence type="ECO:0000259" key="1">
    <source>
        <dbReference type="PROSITE" id="PS51186"/>
    </source>
</evidence>
<dbReference type="InterPro" id="IPR000182">
    <property type="entry name" value="GNAT_dom"/>
</dbReference>
<dbReference type="InterPro" id="IPR051531">
    <property type="entry name" value="N-acetyltransferase"/>
</dbReference>
<reference evidence="2" key="1">
    <citation type="submission" date="2022-03" db="EMBL/GenBank/DDBJ databases">
        <title>The complete genome sequence of a Methyloterrigena soli.</title>
        <authorList>
            <person name="Zi Z."/>
        </authorList>
    </citation>
    <scope>NUCLEOTIDE SEQUENCE</scope>
    <source>
        <strain evidence="2">M48</strain>
    </source>
</reference>
<sequence>MLSRATFPPDRAAMEAWFGEHEREWREGRAYRFAVERGGRVIGIVDIDGVADGEGDLGYWFEKASWGQGYAFEAGSAVVRFGFDVVGLRRIRAGHAVDNEASGRVLEKLGFSVVETVWRESVSRGESVEVRRLALERETPREVRWRVE</sequence>
<dbReference type="Pfam" id="PF13302">
    <property type="entry name" value="Acetyltransf_3"/>
    <property type="match status" value="1"/>
</dbReference>
<name>A0AA41QKA5_9HYPH</name>
<comment type="caution">
    <text evidence="2">The sequence shown here is derived from an EMBL/GenBank/DDBJ whole genome shotgun (WGS) entry which is preliminary data.</text>
</comment>
<dbReference type="SUPFAM" id="SSF55729">
    <property type="entry name" value="Acyl-CoA N-acyltransferases (Nat)"/>
    <property type="match status" value="1"/>
</dbReference>
<dbReference type="AlphaFoldDB" id="A0AA41QKA5"/>